<evidence type="ECO:0000256" key="4">
    <source>
        <dbReference type="ARBA" id="ARBA00023136"/>
    </source>
</evidence>
<dbReference type="InterPro" id="IPR011701">
    <property type="entry name" value="MFS"/>
</dbReference>
<feature type="transmembrane region" description="Helical" evidence="5">
    <location>
        <begin position="286"/>
        <end position="304"/>
    </location>
</feature>
<keyword evidence="2 5" id="KW-0812">Transmembrane</keyword>
<name>A0A2U2N6S3_9BIFI</name>
<keyword evidence="4 5" id="KW-0472">Membrane</keyword>
<feature type="transmembrane region" description="Helical" evidence="5">
    <location>
        <begin position="335"/>
        <end position="352"/>
    </location>
</feature>
<evidence type="ECO:0000259" key="6">
    <source>
        <dbReference type="PROSITE" id="PS50850"/>
    </source>
</evidence>
<evidence type="ECO:0000313" key="8">
    <source>
        <dbReference type="Proteomes" id="UP000245876"/>
    </source>
</evidence>
<proteinExistence type="predicted"/>
<gene>
    <name evidence="7" type="ORF">DF196_08305</name>
</gene>
<dbReference type="Proteomes" id="UP000245876">
    <property type="component" value="Unassembled WGS sequence"/>
</dbReference>
<sequence>MTQKNHNTGTGSEAASAKPKLDYAQTFSIGFGFLAISAAWALYNAYVPLKLKDLMLPTAVVGLIMGIDNFCGFTIQPLFGILSDKVRTRWGRRLPFALVSIPLGALFLVLISVAPNVPLTVASIVAYALIMATSRAPIVALMPDVTDSRLRSKANGIINFMGSIGNVIALAGGSLLYKRFGMSAAFVAGAVIMVAAITALMHLVREHEEFVTAPGERAQLPFVSWKEFKTAVAPRLELDGEGRRSFALILLVLFLYTMGGNAVETYFTLYATHDLGMDAGTAGGNLVWYAVGMLAFAIPAGFIGSRFGRKVTMSTGLALSALLFAPMPWVGRPFMVPYLAFVFGVFWILVIVNALPWITELGGVEHTGAMTSYYYLATSFGAAISPTIFGFIQQMAGEYRWMFVYAVALFLAALACMPFITRGEANDSEVGRRADD</sequence>
<organism evidence="7 8">
    <name type="scientific">Bifidobacterium callitrichidarum</name>
    <dbReference type="NCBI Taxonomy" id="2052941"/>
    <lineage>
        <taxon>Bacteria</taxon>
        <taxon>Bacillati</taxon>
        <taxon>Actinomycetota</taxon>
        <taxon>Actinomycetes</taxon>
        <taxon>Bifidobacteriales</taxon>
        <taxon>Bifidobacteriaceae</taxon>
        <taxon>Bifidobacterium</taxon>
    </lineage>
</organism>
<dbReference type="EMBL" id="QFFM01000015">
    <property type="protein sequence ID" value="PWG64778.1"/>
    <property type="molecule type" value="Genomic_DNA"/>
</dbReference>
<dbReference type="Pfam" id="PF07690">
    <property type="entry name" value="MFS_1"/>
    <property type="match status" value="1"/>
</dbReference>
<dbReference type="Gene3D" id="1.20.1250.20">
    <property type="entry name" value="MFS general substrate transporter like domains"/>
    <property type="match status" value="2"/>
</dbReference>
<feature type="domain" description="Major facilitator superfamily (MFS) profile" evidence="6">
    <location>
        <begin position="25"/>
        <end position="424"/>
    </location>
</feature>
<feature type="transmembrane region" description="Helical" evidence="5">
    <location>
        <begin position="55"/>
        <end position="82"/>
    </location>
</feature>
<evidence type="ECO:0000256" key="1">
    <source>
        <dbReference type="ARBA" id="ARBA00004651"/>
    </source>
</evidence>
<dbReference type="GO" id="GO:0005886">
    <property type="term" value="C:plasma membrane"/>
    <property type="evidence" value="ECO:0007669"/>
    <property type="project" value="UniProtKB-SubCell"/>
</dbReference>
<reference evidence="7 8" key="1">
    <citation type="journal article" date="2018" name="Int. J. Syst. Evol. Microbiol.">
        <title>Bifidobacterium callitrichidarum sp. nov. from the faeces of the emperor tamarin (Saguinus imperator).</title>
        <authorList>
            <person name="Modesto M."/>
            <person name="Michelini S."/>
            <person name="Sansosti M.C."/>
            <person name="De Filippo C."/>
            <person name="Cavalieri D."/>
            <person name="Qvirist L."/>
            <person name="Andlid T."/>
            <person name="Spiezio C."/>
            <person name="Sandri C."/>
            <person name="Pascarelli S."/>
            <person name="Sgorbati B."/>
            <person name="Mattarelli P."/>
        </authorList>
    </citation>
    <scope>NUCLEOTIDE SEQUENCE [LARGE SCALE GENOMIC DNA]</scope>
    <source>
        <strain evidence="7 8">TRI 5</strain>
    </source>
</reference>
<protein>
    <submittedName>
        <fullName evidence="7">MFS transporter</fullName>
    </submittedName>
</protein>
<dbReference type="SUPFAM" id="SSF103473">
    <property type="entry name" value="MFS general substrate transporter"/>
    <property type="match status" value="1"/>
</dbReference>
<feature type="transmembrane region" description="Helical" evidence="5">
    <location>
        <begin position="183"/>
        <end position="204"/>
    </location>
</feature>
<evidence type="ECO:0000256" key="3">
    <source>
        <dbReference type="ARBA" id="ARBA00022989"/>
    </source>
</evidence>
<feature type="transmembrane region" description="Helical" evidence="5">
    <location>
        <begin position="120"/>
        <end position="142"/>
    </location>
</feature>
<dbReference type="InterPro" id="IPR020846">
    <property type="entry name" value="MFS_dom"/>
</dbReference>
<dbReference type="GO" id="GO:0022857">
    <property type="term" value="F:transmembrane transporter activity"/>
    <property type="evidence" value="ECO:0007669"/>
    <property type="project" value="InterPro"/>
</dbReference>
<comment type="subcellular location">
    <subcellularLocation>
        <location evidence="1">Cell membrane</location>
        <topology evidence="1">Multi-pass membrane protein</topology>
    </subcellularLocation>
</comment>
<evidence type="ECO:0000256" key="5">
    <source>
        <dbReference type="SAM" id="Phobius"/>
    </source>
</evidence>
<feature type="transmembrane region" description="Helical" evidence="5">
    <location>
        <begin position="21"/>
        <end position="43"/>
    </location>
</feature>
<feature type="transmembrane region" description="Helical" evidence="5">
    <location>
        <begin position="399"/>
        <end position="420"/>
    </location>
</feature>
<feature type="transmembrane region" description="Helical" evidence="5">
    <location>
        <begin position="373"/>
        <end position="393"/>
    </location>
</feature>
<dbReference type="AlphaFoldDB" id="A0A2U2N6S3"/>
<dbReference type="PROSITE" id="PS50850">
    <property type="entry name" value="MFS"/>
    <property type="match status" value="1"/>
</dbReference>
<dbReference type="OrthoDB" id="7584869at2"/>
<feature type="transmembrane region" description="Helical" evidence="5">
    <location>
        <begin position="94"/>
        <end position="114"/>
    </location>
</feature>
<dbReference type="InterPro" id="IPR036259">
    <property type="entry name" value="MFS_trans_sf"/>
</dbReference>
<dbReference type="PANTHER" id="PTHR23528">
    <property type="match status" value="1"/>
</dbReference>
<evidence type="ECO:0000256" key="2">
    <source>
        <dbReference type="ARBA" id="ARBA00022692"/>
    </source>
</evidence>
<accession>A0A2U2N6S3</accession>
<feature type="transmembrane region" description="Helical" evidence="5">
    <location>
        <begin position="245"/>
        <end position="266"/>
    </location>
</feature>
<feature type="transmembrane region" description="Helical" evidence="5">
    <location>
        <begin position="154"/>
        <end position="177"/>
    </location>
</feature>
<keyword evidence="3 5" id="KW-1133">Transmembrane helix</keyword>
<evidence type="ECO:0000313" key="7">
    <source>
        <dbReference type="EMBL" id="PWG64778.1"/>
    </source>
</evidence>
<comment type="caution">
    <text evidence="7">The sequence shown here is derived from an EMBL/GenBank/DDBJ whole genome shotgun (WGS) entry which is preliminary data.</text>
</comment>
<keyword evidence="8" id="KW-1185">Reference proteome</keyword>
<dbReference type="RefSeq" id="WP_109057380.1">
    <property type="nucleotide sequence ID" value="NZ_QFFM01000015.1"/>
</dbReference>
<dbReference type="PANTHER" id="PTHR23528:SF1">
    <property type="entry name" value="MAJOR FACILITATOR SUPERFAMILY (MFS) PROFILE DOMAIN-CONTAINING PROTEIN"/>
    <property type="match status" value="1"/>
</dbReference>